<comment type="caution">
    <text evidence="2">The sequence shown here is derived from an EMBL/GenBank/DDBJ whole genome shotgun (WGS) entry which is preliminary data.</text>
</comment>
<evidence type="ECO:0000313" key="3">
    <source>
        <dbReference type="Proteomes" id="UP000608024"/>
    </source>
</evidence>
<gene>
    <name evidence="2" type="ORF">GCM10018785_26780</name>
</gene>
<name>A0A919DK62_9ACTN</name>
<dbReference type="SUPFAM" id="SSF160631">
    <property type="entry name" value="SMI1/KNR4-like"/>
    <property type="match status" value="1"/>
</dbReference>
<dbReference type="Proteomes" id="UP000608024">
    <property type="component" value="Unassembled WGS sequence"/>
</dbReference>
<organism evidence="2 3">
    <name type="scientific">Streptomyces longispororuber</name>
    <dbReference type="NCBI Taxonomy" id="68230"/>
    <lineage>
        <taxon>Bacteria</taxon>
        <taxon>Bacillati</taxon>
        <taxon>Actinomycetota</taxon>
        <taxon>Actinomycetes</taxon>
        <taxon>Kitasatosporales</taxon>
        <taxon>Streptomycetaceae</taxon>
        <taxon>Streptomyces</taxon>
    </lineage>
</organism>
<dbReference type="PANTHER" id="PTHR47432:SF1">
    <property type="entry name" value="CELL WALL ASSEMBLY REGULATOR SMI1"/>
    <property type="match status" value="1"/>
</dbReference>
<dbReference type="Pfam" id="PF09346">
    <property type="entry name" value="SMI1_KNR4"/>
    <property type="match status" value="1"/>
</dbReference>
<dbReference type="PANTHER" id="PTHR47432">
    <property type="entry name" value="CELL WALL ASSEMBLY REGULATOR SMI1"/>
    <property type="match status" value="1"/>
</dbReference>
<dbReference type="InterPro" id="IPR018958">
    <property type="entry name" value="Knr4/Smi1-like_dom"/>
</dbReference>
<accession>A0A919DK62</accession>
<evidence type="ECO:0000313" key="2">
    <source>
        <dbReference type="EMBL" id="GHE56145.1"/>
    </source>
</evidence>
<dbReference type="SMART" id="SM00860">
    <property type="entry name" value="SMI1_KNR4"/>
    <property type="match status" value="1"/>
</dbReference>
<proteinExistence type="predicted"/>
<protein>
    <recommendedName>
        <fullName evidence="1">Knr4/Smi1-like domain-containing protein</fullName>
    </recommendedName>
</protein>
<dbReference type="InterPro" id="IPR051873">
    <property type="entry name" value="KNR4/SMI1_regulator"/>
</dbReference>
<reference evidence="2" key="2">
    <citation type="submission" date="2020-09" db="EMBL/GenBank/DDBJ databases">
        <authorList>
            <person name="Sun Q."/>
            <person name="Ohkuma M."/>
        </authorList>
    </citation>
    <scope>NUCLEOTIDE SEQUENCE</scope>
    <source>
        <strain evidence="2">JCM 4784</strain>
    </source>
</reference>
<reference evidence="2" key="1">
    <citation type="journal article" date="2014" name="Int. J. Syst. Evol. Microbiol.">
        <title>Complete genome sequence of Corynebacterium casei LMG S-19264T (=DSM 44701T), isolated from a smear-ripened cheese.</title>
        <authorList>
            <consortium name="US DOE Joint Genome Institute (JGI-PGF)"/>
            <person name="Walter F."/>
            <person name="Albersmeier A."/>
            <person name="Kalinowski J."/>
            <person name="Ruckert C."/>
        </authorList>
    </citation>
    <scope>NUCLEOTIDE SEQUENCE</scope>
    <source>
        <strain evidence="2">JCM 4784</strain>
    </source>
</reference>
<keyword evidence="3" id="KW-1185">Reference proteome</keyword>
<dbReference type="AlphaFoldDB" id="A0A919DK62"/>
<feature type="domain" description="Knr4/Smi1-like" evidence="1">
    <location>
        <begin position="39"/>
        <end position="174"/>
    </location>
</feature>
<sequence>MALSWHDPGMTMPISESWTRIESWLDVHAPRTFAALEPPAERSAIAAAEQAIGQPFPEPLTESLLRHDGTGDYDLLPPFWQLLSVRHIVKAWQLRMKIYGAELAGAEEGDLDGDYGPWWHALWVPFAADGGGDYLIIDQRPYRRRGRVGDADHETGCSFGSHPMWSSLPALLDATATALETGEAVGGYLPVAVDETELDWEIM</sequence>
<dbReference type="InterPro" id="IPR037883">
    <property type="entry name" value="Knr4/Smi1-like_sf"/>
</dbReference>
<dbReference type="EMBL" id="BNBT01000032">
    <property type="protein sequence ID" value="GHE56145.1"/>
    <property type="molecule type" value="Genomic_DNA"/>
</dbReference>
<evidence type="ECO:0000259" key="1">
    <source>
        <dbReference type="SMART" id="SM00860"/>
    </source>
</evidence>